<sequence length="61" mass="7430">MILNIRDHYLPREYWKYISLHRGPIYGYKLEAYIGADNCIHYKEIPKNPDDTLRENETIYI</sequence>
<keyword evidence="2" id="KW-1185">Reference proteome</keyword>
<name>O26174_METTH</name>
<protein>
    <submittedName>
        <fullName evidence="1">Uncharacterized protein</fullName>
    </submittedName>
</protein>
<dbReference type="STRING" id="187420.MTH_70"/>
<dbReference type="KEGG" id="mth:MTH_70"/>
<accession>O26174</accession>
<dbReference type="PaxDb" id="187420-MTH_70"/>
<evidence type="ECO:0000313" key="2">
    <source>
        <dbReference type="Proteomes" id="UP000005223"/>
    </source>
</evidence>
<evidence type="ECO:0000313" key="1">
    <source>
        <dbReference type="EMBL" id="AAB84574.1"/>
    </source>
</evidence>
<gene>
    <name evidence="1" type="ordered locus">MTH_70</name>
</gene>
<proteinExistence type="predicted"/>
<dbReference type="EnsemblBacteria" id="AAB84574">
    <property type="protein sequence ID" value="AAB84574"/>
    <property type="gene ID" value="MTH_70"/>
</dbReference>
<dbReference type="HOGENOM" id="CLU_2911581_0_0_2"/>
<dbReference type="AlphaFoldDB" id="O26174"/>
<reference evidence="1 2" key="1">
    <citation type="journal article" date="1997" name="J. Bacteriol.">
        <title>Complete genome sequence of Methanobacterium thermoautotrophicum deltaH: functional analysis and comparative genomics.</title>
        <authorList>
            <person name="Smith D.R."/>
            <person name="Doucette-Stamm L.A."/>
            <person name="Deloughery C."/>
            <person name="Lee H.-M."/>
            <person name="Dubois J."/>
            <person name="Aldredge T."/>
            <person name="Bashirzadeh R."/>
            <person name="Blakely D."/>
            <person name="Cook R."/>
            <person name="Gilbert K."/>
            <person name="Harrison D."/>
            <person name="Hoang L."/>
            <person name="Keagle P."/>
            <person name="Lumm W."/>
            <person name="Pothier B."/>
            <person name="Qiu D."/>
            <person name="Spadafora R."/>
            <person name="Vicare R."/>
            <person name="Wang Y."/>
            <person name="Wierzbowski J."/>
            <person name="Gibson R."/>
            <person name="Jiwani N."/>
            <person name="Caruso A."/>
            <person name="Bush D."/>
            <person name="Safer H."/>
            <person name="Patwell D."/>
            <person name="Prabhakar S."/>
            <person name="McDougall S."/>
            <person name="Shimer G."/>
            <person name="Goyal A."/>
            <person name="Pietrovski S."/>
            <person name="Church G.M."/>
            <person name="Daniels C.J."/>
            <person name="Mao J.-i."/>
            <person name="Rice P."/>
            <person name="Nolling J."/>
            <person name="Reeve J.N."/>
        </authorList>
    </citation>
    <scope>NUCLEOTIDE SEQUENCE [LARGE SCALE GENOMIC DNA]</scope>
    <source>
        <strain evidence="2">ATCC 29096 / DSM 1053 / JCM 10044 / NBRC 100330 / Delta H</strain>
    </source>
</reference>
<dbReference type="Proteomes" id="UP000005223">
    <property type="component" value="Chromosome"/>
</dbReference>
<dbReference type="InParanoid" id="O26174"/>
<organism evidence="1 2">
    <name type="scientific">Methanothermobacter thermautotrophicus (strain ATCC 29096 / DSM 1053 / JCM 10044 / NBRC 100330 / Delta H)</name>
    <name type="common">Methanobacterium thermoautotrophicum</name>
    <dbReference type="NCBI Taxonomy" id="187420"/>
    <lineage>
        <taxon>Archaea</taxon>
        <taxon>Methanobacteriati</taxon>
        <taxon>Methanobacteriota</taxon>
        <taxon>Methanomada group</taxon>
        <taxon>Methanobacteria</taxon>
        <taxon>Methanobacteriales</taxon>
        <taxon>Methanobacteriaceae</taxon>
        <taxon>Methanothermobacter</taxon>
    </lineage>
</organism>
<dbReference type="PIR" id="D69193">
    <property type="entry name" value="D69193"/>
</dbReference>
<dbReference type="EMBL" id="AE000666">
    <property type="protein sequence ID" value="AAB84574.1"/>
    <property type="molecule type" value="Genomic_DNA"/>
</dbReference>